<evidence type="ECO:0000256" key="9">
    <source>
        <dbReference type="ARBA" id="ARBA00023014"/>
    </source>
</evidence>
<evidence type="ECO:0000256" key="4">
    <source>
        <dbReference type="ARBA" id="ARBA00022723"/>
    </source>
</evidence>
<evidence type="ECO:0000256" key="8">
    <source>
        <dbReference type="ARBA" id="ARBA00023004"/>
    </source>
</evidence>
<dbReference type="GO" id="GO:0006285">
    <property type="term" value="P:base-excision repair, AP site formation"/>
    <property type="evidence" value="ECO:0000318"/>
    <property type="project" value="GO_Central"/>
</dbReference>
<keyword evidence="14" id="KW-0539">Nucleus</keyword>
<dbReference type="GO" id="GO:0000703">
    <property type="term" value="F:oxidized pyrimidine nucleobase lesion DNA N-glycosylase activity"/>
    <property type="evidence" value="ECO:0000318"/>
    <property type="project" value="GO_Central"/>
</dbReference>
<gene>
    <name evidence="14" type="primary">NTH1</name>
</gene>
<dbReference type="Pfam" id="PF00730">
    <property type="entry name" value="HhH-GPD"/>
    <property type="match status" value="1"/>
</dbReference>
<feature type="compositionally biased region" description="Basic residues" evidence="15">
    <location>
        <begin position="295"/>
        <end position="308"/>
    </location>
</feature>
<dbReference type="STRING" id="164328.H3GFP5"/>
<dbReference type="SMART" id="SM00525">
    <property type="entry name" value="FES"/>
    <property type="match status" value="1"/>
</dbReference>
<dbReference type="InterPro" id="IPR023170">
    <property type="entry name" value="HhH_base_excis_C"/>
</dbReference>
<organism evidence="17 18">
    <name type="scientific">Phytophthora ramorum</name>
    <name type="common">Sudden oak death agent</name>
    <dbReference type="NCBI Taxonomy" id="164328"/>
    <lineage>
        <taxon>Eukaryota</taxon>
        <taxon>Sar</taxon>
        <taxon>Stramenopiles</taxon>
        <taxon>Oomycota</taxon>
        <taxon>Peronosporomycetes</taxon>
        <taxon>Peronosporales</taxon>
        <taxon>Peronosporaceae</taxon>
        <taxon>Phytophthora</taxon>
    </lineage>
</organism>
<evidence type="ECO:0000313" key="17">
    <source>
        <dbReference type="EnsemblProtists" id="Phyra74551"/>
    </source>
</evidence>
<comment type="cofactor">
    <cofactor evidence="1">
        <name>[4Fe-4S] cluster</name>
        <dbReference type="ChEBI" id="CHEBI:49883"/>
    </cofactor>
</comment>
<dbReference type="EC" id="4.2.99.18" evidence="14"/>
<protein>
    <recommendedName>
        <fullName evidence="14">Endonuclease III homolog</fullName>
        <ecNumber evidence="14">3.2.2.-</ecNumber>
        <ecNumber evidence="14">4.2.99.18</ecNumber>
    </recommendedName>
    <alternativeName>
        <fullName evidence="14">Bifunctional DNA N-glycosylase/DNA-(apurinic or apyrimidinic site) lyase</fullName>
        <shortName evidence="14">DNA glycosylase/AP lyase</shortName>
    </alternativeName>
</protein>
<dbReference type="FunFam" id="1.10.340.30:FF:000001">
    <property type="entry name" value="Endonuclease III"/>
    <property type="match status" value="1"/>
</dbReference>
<dbReference type="InterPro" id="IPR011257">
    <property type="entry name" value="DNA_glycosylase"/>
</dbReference>
<dbReference type="HOGENOM" id="CLU_012862_4_2_1"/>
<dbReference type="InterPro" id="IPR004036">
    <property type="entry name" value="Endonuclease-III-like_CS2"/>
</dbReference>
<feature type="region of interest" description="Disordered" evidence="15">
    <location>
        <begin position="28"/>
        <end position="53"/>
    </location>
</feature>
<comment type="function">
    <text evidence="14">Bifunctional DNA N-glycosylase with associated apurinic/apyrimidinic (AP) lyase function that catalyzes the first step in base excision repair (BER), the primary repair pathway for the repair of oxidative DNA damage. The DNA N-glycosylase activity releases the damaged DNA base from DNA by cleaving the N-glycosidic bond, leaving an AP site. The AP lyase activity cleaves the phosphodiester bond 3' to the AP site by a beta-elimination. Primarily recognizes and repairs oxidative base damage of pyrimidines.</text>
</comment>
<sequence>MSGGNPFTRFAFASAGKDDDADVKVEATVPQSARPSAKRARSEAKASPSRPTKLIKTEHGDRRLELLLELYDARKAKDTPIDKFGTHACVAPGVASAKVERFQLLVAALLSSQTQDPITYAAMQRLHGLGENDEGLTIAVVKATSEEKLGEVLQPVGFYHRKAHQLKRVAAILRTQFHGDIPQSLNELQELPGIGPKIGRVITLLAWGRVDGIVVDTHVHRLAQRLGWASTKTAEDTRKELEDWIPREHWSALSLAVVGFGQTVCTARHPSCSSCPLASKCPSAFKVQPTSKSTNKSKTHRTTNKIGT</sequence>
<accession>H3GFP5</accession>
<evidence type="ECO:0000256" key="10">
    <source>
        <dbReference type="ARBA" id="ARBA00023204"/>
    </source>
</evidence>
<dbReference type="VEuPathDB" id="FungiDB:KRP23_7780"/>
<evidence type="ECO:0000256" key="3">
    <source>
        <dbReference type="ARBA" id="ARBA00022485"/>
    </source>
</evidence>
<dbReference type="EMBL" id="DS566005">
    <property type="status" value="NOT_ANNOTATED_CDS"/>
    <property type="molecule type" value="Genomic_DNA"/>
</dbReference>
<evidence type="ECO:0000256" key="5">
    <source>
        <dbReference type="ARBA" id="ARBA00022763"/>
    </source>
</evidence>
<dbReference type="GO" id="GO:0006289">
    <property type="term" value="P:nucleotide-excision repair"/>
    <property type="evidence" value="ECO:0000318"/>
    <property type="project" value="GO_Central"/>
</dbReference>
<evidence type="ECO:0000256" key="7">
    <source>
        <dbReference type="ARBA" id="ARBA00022946"/>
    </source>
</evidence>
<dbReference type="GO" id="GO:0140078">
    <property type="term" value="F:class I DNA-(apurinic or apyrimidinic site) endonuclease activity"/>
    <property type="evidence" value="ECO:0007669"/>
    <property type="project" value="UniProtKB-EC"/>
</dbReference>
<evidence type="ECO:0000256" key="13">
    <source>
        <dbReference type="ARBA" id="ARBA00044632"/>
    </source>
</evidence>
<dbReference type="eggNOG" id="KOG1921">
    <property type="taxonomic scope" value="Eukaryota"/>
</dbReference>
<dbReference type="PROSITE" id="PS01155">
    <property type="entry name" value="ENDONUCLEASE_III_2"/>
    <property type="match status" value="1"/>
</dbReference>
<dbReference type="InterPro" id="IPR003651">
    <property type="entry name" value="Endonuclease3_FeS-loop_motif"/>
</dbReference>
<dbReference type="GO" id="GO:0005634">
    <property type="term" value="C:nucleus"/>
    <property type="evidence" value="ECO:0000318"/>
    <property type="project" value="GO_Central"/>
</dbReference>
<dbReference type="FunCoup" id="H3GFP5">
    <property type="interactions" value="12"/>
</dbReference>
<evidence type="ECO:0000256" key="1">
    <source>
        <dbReference type="ARBA" id="ARBA00001966"/>
    </source>
</evidence>
<keyword evidence="14" id="KW-0496">Mitochondrion</keyword>
<dbReference type="OrthoDB" id="2099276at2759"/>
<keyword evidence="3" id="KW-0004">4Fe-4S</keyword>
<keyword evidence="7" id="KW-0809">Transit peptide</keyword>
<evidence type="ECO:0000256" key="11">
    <source>
        <dbReference type="ARBA" id="ARBA00023239"/>
    </source>
</evidence>
<keyword evidence="11 14" id="KW-0456">Lyase</keyword>
<evidence type="ECO:0000256" key="15">
    <source>
        <dbReference type="SAM" id="MobiDB-lite"/>
    </source>
</evidence>
<comment type="caution">
    <text evidence="14">Lacks conserved residue(s) required for the propagation of feature annotation.</text>
</comment>
<evidence type="ECO:0000256" key="14">
    <source>
        <dbReference type="HAMAP-Rule" id="MF_03183"/>
    </source>
</evidence>
<dbReference type="InterPro" id="IPR003265">
    <property type="entry name" value="HhH-GPD_domain"/>
</dbReference>
<reference evidence="18" key="1">
    <citation type="journal article" date="2006" name="Science">
        <title>Phytophthora genome sequences uncover evolutionary origins and mechanisms of pathogenesis.</title>
        <authorList>
            <person name="Tyler B.M."/>
            <person name="Tripathy S."/>
            <person name="Zhang X."/>
            <person name="Dehal P."/>
            <person name="Jiang R.H."/>
            <person name="Aerts A."/>
            <person name="Arredondo F.D."/>
            <person name="Baxter L."/>
            <person name="Bensasson D."/>
            <person name="Beynon J.L."/>
            <person name="Chapman J."/>
            <person name="Damasceno C.M."/>
            <person name="Dorrance A.E."/>
            <person name="Dou D."/>
            <person name="Dickerman A.W."/>
            <person name="Dubchak I.L."/>
            <person name="Garbelotto M."/>
            <person name="Gijzen M."/>
            <person name="Gordon S.G."/>
            <person name="Govers F."/>
            <person name="Grunwald N.J."/>
            <person name="Huang W."/>
            <person name="Ivors K.L."/>
            <person name="Jones R.W."/>
            <person name="Kamoun S."/>
            <person name="Krampis K."/>
            <person name="Lamour K.H."/>
            <person name="Lee M.K."/>
            <person name="McDonald W.H."/>
            <person name="Medina M."/>
            <person name="Meijer H.J."/>
            <person name="Nordberg E.K."/>
            <person name="Maclean D.J."/>
            <person name="Ospina-Giraldo M.D."/>
            <person name="Morris P.F."/>
            <person name="Phuntumart V."/>
            <person name="Putnam N.H."/>
            <person name="Rash S."/>
            <person name="Rose J.K."/>
            <person name="Sakihama Y."/>
            <person name="Salamov A.A."/>
            <person name="Savidor A."/>
            <person name="Scheuring C.F."/>
            <person name="Smith B.M."/>
            <person name="Sobral B.W."/>
            <person name="Terry A."/>
            <person name="Torto-Alalibo T.A."/>
            <person name="Win J."/>
            <person name="Xu Z."/>
            <person name="Zhang H."/>
            <person name="Grigoriev I.V."/>
            <person name="Rokhsar D.S."/>
            <person name="Boore J.L."/>
        </authorList>
    </citation>
    <scope>NUCLEOTIDE SEQUENCE [LARGE SCALE GENOMIC DNA]</scope>
    <source>
        <strain evidence="18">Pr102</strain>
    </source>
</reference>
<dbReference type="SMART" id="SM00478">
    <property type="entry name" value="ENDO3c"/>
    <property type="match status" value="1"/>
</dbReference>
<keyword evidence="12 14" id="KW-0326">Glycosidase</keyword>
<keyword evidence="6 14" id="KW-0378">Hydrolase</keyword>
<evidence type="ECO:0000313" key="18">
    <source>
        <dbReference type="Proteomes" id="UP000005238"/>
    </source>
</evidence>
<feature type="region of interest" description="Disordered" evidence="15">
    <location>
        <begin position="288"/>
        <end position="308"/>
    </location>
</feature>
<dbReference type="CDD" id="cd00056">
    <property type="entry name" value="ENDO3c"/>
    <property type="match status" value="1"/>
</dbReference>
<keyword evidence="4" id="KW-0479">Metal-binding</keyword>
<dbReference type="Pfam" id="PF00633">
    <property type="entry name" value="HHH"/>
    <property type="match status" value="1"/>
</dbReference>
<keyword evidence="5 14" id="KW-0227">DNA damage</keyword>
<dbReference type="PANTHER" id="PTHR43286">
    <property type="entry name" value="ENDONUCLEASE III-LIKE PROTEIN 1"/>
    <property type="match status" value="1"/>
</dbReference>
<dbReference type="GO" id="GO:0046872">
    <property type="term" value="F:metal ion binding"/>
    <property type="evidence" value="ECO:0007669"/>
    <property type="project" value="UniProtKB-KW"/>
</dbReference>
<dbReference type="SUPFAM" id="SSF48150">
    <property type="entry name" value="DNA-glycosylase"/>
    <property type="match status" value="1"/>
</dbReference>
<dbReference type="PANTHER" id="PTHR43286:SF1">
    <property type="entry name" value="ENDONUCLEASE III-LIKE PROTEIN 1"/>
    <property type="match status" value="1"/>
</dbReference>
<dbReference type="GO" id="GO:0005739">
    <property type="term" value="C:mitochondrion"/>
    <property type="evidence" value="ECO:0007669"/>
    <property type="project" value="UniProtKB-SubCell"/>
</dbReference>
<name>H3GFP5_PHYRM</name>
<dbReference type="GO" id="GO:0051539">
    <property type="term" value="F:4 iron, 4 sulfur cluster binding"/>
    <property type="evidence" value="ECO:0007669"/>
    <property type="project" value="UniProtKB-KW"/>
</dbReference>
<dbReference type="InParanoid" id="H3GFP5"/>
<comment type="similarity">
    <text evidence="2 14">Belongs to the Nth/MutY family.</text>
</comment>
<dbReference type="AlphaFoldDB" id="H3GFP5"/>
<keyword evidence="8" id="KW-0408">Iron</keyword>
<dbReference type="GO" id="GO:0003677">
    <property type="term" value="F:DNA binding"/>
    <property type="evidence" value="ECO:0007669"/>
    <property type="project" value="UniProtKB-UniRule"/>
</dbReference>
<dbReference type="OMA" id="WQQFTHL"/>
<evidence type="ECO:0000256" key="12">
    <source>
        <dbReference type="ARBA" id="ARBA00023295"/>
    </source>
</evidence>
<feature type="domain" description="HhH-GPD" evidence="16">
    <location>
        <begin position="110"/>
        <end position="263"/>
    </location>
</feature>
<dbReference type="InterPro" id="IPR030841">
    <property type="entry name" value="NTH1"/>
</dbReference>
<dbReference type="VEuPathDB" id="FungiDB:KRP22_231"/>
<dbReference type="Gene3D" id="1.10.340.30">
    <property type="entry name" value="Hypothetical protein, domain 2"/>
    <property type="match status" value="1"/>
</dbReference>
<dbReference type="InterPro" id="IPR000445">
    <property type="entry name" value="HhH_motif"/>
</dbReference>
<dbReference type="GO" id="GO:0003906">
    <property type="term" value="F:DNA-(apurinic or apyrimidinic site) endonuclease activity"/>
    <property type="evidence" value="ECO:0000318"/>
    <property type="project" value="GO_Central"/>
</dbReference>
<keyword evidence="9" id="KW-0411">Iron-sulfur</keyword>
<keyword evidence="10 14" id="KW-0234">DNA repair</keyword>
<comment type="catalytic activity">
    <reaction evidence="13 14">
        <text>2'-deoxyribonucleotide-(2'-deoxyribose 5'-phosphate)-2'-deoxyribonucleotide-DNA = a 3'-end 2'-deoxyribonucleotide-(2,3-dehydro-2,3-deoxyribose 5'-phosphate)-DNA + a 5'-end 5'-phospho-2'-deoxyribonucleoside-DNA + H(+)</text>
        <dbReference type="Rhea" id="RHEA:66592"/>
        <dbReference type="Rhea" id="RHEA-COMP:13180"/>
        <dbReference type="Rhea" id="RHEA-COMP:16897"/>
        <dbReference type="Rhea" id="RHEA-COMP:17067"/>
        <dbReference type="ChEBI" id="CHEBI:15378"/>
        <dbReference type="ChEBI" id="CHEBI:136412"/>
        <dbReference type="ChEBI" id="CHEBI:157695"/>
        <dbReference type="ChEBI" id="CHEBI:167181"/>
        <dbReference type="EC" id="4.2.99.18"/>
    </reaction>
</comment>
<evidence type="ECO:0000256" key="2">
    <source>
        <dbReference type="ARBA" id="ARBA00008343"/>
    </source>
</evidence>
<evidence type="ECO:0000256" key="6">
    <source>
        <dbReference type="ARBA" id="ARBA00022801"/>
    </source>
</evidence>
<keyword evidence="18" id="KW-1185">Reference proteome</keyword>
<proteinExistence type="inferred from homology"/>
<dbReference type="Gene3D" id="1.10.1670.10">
    <property type="entry name" value="Helix-hairpin-Helix base-excision DNA repair enzymes (C-terminal)"/>
    <property type="match status" value="1"/>
</dbReference>
<dbReference type="EC" id="3.2.2.-" evidence="14"/>
<evidence type="ECO:0000259" key="16">
    <source>
        <dbReference type="SMART" id="SM00478"/>
    </source>
</evidence>
<dbReference type="Proteomes" id="UP000005238">
    <property type="component" value="Unassembled WGS sequence"/>
</dbReference>
<dbReference type="HAMAP" id="MF_03183">
    <property type="entry name" value="Endonuclease_III_Nth"/>
    <property type="match status" value="1"/>
</dbReference>
<dbReference type="EnsemblProtists" id="Phyra74551">
    <property type="protein sequence ID" value="Phyra74551"/>
    <property type="gene ID" value="Phyra74551"/>
</dbReference>
<comment type="subcellular location">
    <subcellularLocation>
        <location evidence="14">Nucleus</location>
    </subcellularLocation>
    <subcellularLocation>
        <location evidence="14">Mitochondrion</location>
    </subcellularLocation>
</comment>
<reference evidence="17" key="2">
    <citation type="submission" date="2015-06" db="UniProtKB">
        <authorList>
            <consortium name="EnsemblProtists"/>
        </authorList>
    </citation>
    <scope>IDENTIFICATION</scope>
    <source>
        <strain evidence="17">Pr102</strain>
    </source>
</reference>